<dbReference type="InterPro" id="IPR036388">
    <property type="entry name" value="WH-like_DNA-bd_sf"/>
</dbReference>
<dbReference type="Gene3D" id="1.10.10.10">
    <property type="entry name" value="Winged helix-like DNA-binding domain superfamily/Winged helix DNA-binding domain"/>
    <property type="match status" value="1"/>
</dbReference>
<dbReference type="EMBL" id="CM001403">
    <property type="protein sequence ID" value="EHQ28212.1"/>
    <property type="molecule type" value="Genomic_DNA"/>
</dbReference>
<dbReference type="InterPro" id="IPR015797">
    <property type="entry name" value="NUDIX_hydrolase-like_dom_sf"/>
</dbReference>
<dbReference type="CDD" id="cd18873">
    <property type="entry name" value="NUDIX_NadM_like"/>
    <property type="match status" value="1"/>
</dbReference>
<dbReference type="SUPFAM" id="SSF55811">
    <property type="entry name" value="Nudix"/>
    <property type="match status" value="1"/>
</dbReference>
<name>H1Y2N3_9SPHI</name>
<feature type="domain" description="Nudix hydrolase" evidence="1">
    <location>
        <begin position="8"/>
        <end position="140"/>
    </location>
</feature>
<dbReference type="InterPro" id="IPR036390">
    <property type="entry name" value="WH_DNA-bd_sf"/>
</dbReference>
<keyword evidence="3" id="KW-1185">Reference proteome</keyword>
<evidence type="ECO:0000259" key="1">
    <source>
        <dbReference type="PROSITE" id="PS51462"/>
    </source>
</evidence>
<dbReference type="AlphaFoldDB" id="H1Y2N3"/>
<dbReference type="eggNOG" id="COG1051">
    <property type="taxonomic scope" value="Bacteria"/>
</dbReference>
<dbReference type="PROSITE" id="PS51462">
    <property type="entry name" value="NUDIX"/>
    <property type="match status" value="1"/>
</dbReference>
<dbReference type="HOGENOM" id="CLU_037162_3_1_10"/>
<dbReference type="InterPro" id="IPR054105">
    <property type="entry name" value="WHD_NrtR"/>
</dbReference>
<dbReference type="OrthoDB" id="9786141at2"/>
<sequence>MKYSHQTRILVAVDCIIFGFDGEKLKLLLIQRGIEPEKNKWSLMGGFVEPGESLSLAANNILKKLTGLEGVYLEQLQAFGEVNRDPIERTVSITYFALIDIHKYEKQLSQEYHAEWFEMNKIPELIFDHNEMVEMAKKRLRYKAALHPILFELLPEKFTIPQLQSLYEGIYDSVFDKRNFSRKILSTGLLIKQADKDKLSSKKGAFYYVLDKRKYNANFHAFLNLIPNPDHLQFV</sequence>
<dbReference type="GO" id="GO:0016787">
    <property type="term" value="F:hydrolase activity"/>
    <property type="evidence" value="ECO:0007669"/>
    <property type="project" value="UniProtKB-KW"/>
</dbReference>
<dbReference type="Pfam" id="PF21906">
    <property type="entry name" value="WHD_NrtR"/>
    <property type="match status" value="1"/>
</dbReference>
<evidence type="ECO:0000313" key="3">
    <source>
        <dbReference type="Proteomes" id="UP000002774"/>
    </source>
</evidence>
<dbReference type="PANTHER" id="PTHR43736:SF4">
    <property type="entry name" value="SLR1690 PROTEIN"/>
    <property type="match status" value="1"/>
</dbReference>
<dbReference type="InterPro" id="IPR000086">
    <property type="entry name" value="NUDIX_hydrolase_dom"/>
</dbReference>
<gene>
    <name evidence="2" type="ORF">Mucpa_4121</name>
</gene>
<evidence type="ECO:0000313" key="2">
    <source>
        <dbReference type="EMBL" id="EHQ28212.1"/>
    </source>
</evidence>
<proteinExistence type="predicted"/>
<protein>
    <submittedName>
        <fullName evidence="2">NUDIX hydrolase</fullName>
    </submittedName>
</protein>
<dbReference type="RefSeq" id="WP_008508964.1">
    <property type="nucleotide sequence ID" value="NZ_CM001403.1"/>
</dbReference>
<accession>H1Y2N3</accession>
<dbReference type="PANTHER" id="PTHR43736">
    <property type="entry name" value="ADP-RIBOSE PYROPHOSPHATASE"/>
    <property type="match status" value="1"/>
</dbReference>
<dbReference type="Proteomes" id="UP000002774">
    <property type="component" value="Chromosome"/>
</dbReference>
<reference evidence="2" key="1">
    <citation type="submission" date="2011-09" db="EMBL/GenBank/DDBJ databases">
        <title>The permanent draft genome of Mucilaginibacter paludis DSM 18603.</title>
        <authorList>
            <consortium name="US DOE Joint Genome Institute (JGI-PGF)"/>
            <person name="Lucas S."/>
            <person name="Han J."/>
            <person name="Lapidus A."/>
            <person name="Bruce D."/>
            <person name="Goodwin L."/>
            <person name="Pitluck S."/>
            <person name="Peters L."/>
            <person name="Kyrpides N."/>
            <person name="Mavromatis K."/>
            <person name="Ivanova N."/>
            <person name="Mikhailova N."/>
            <person name="Held B."/>
            <person name="Detter J.C."/>
            <person name="Tapia R."/>
            <person name="Han C."/>
            <person name="Land M."/>
            <person name="Hauser L."/>
            <person name="Markowitz V."/>
            <person name="Cheng J.-F."/>
            <person name="Hugenholtz P."/>
            <person name="Woyke T."/>
            <person name="Wu D."/>
            <person name="Tindall B."/>
            <person name="Brambilla E."/>
            <person name="Klenk H.-P."/>
            <person name="Eisen J.A."/>
        </authorList>
    </citation>
    <scope>NUCLEOTIDE SEQUENCE [LARGE SCALE GENOMIC DNA]</scope>
    <source>
        <strain evidence="2">DSM 18603</strain>
    </source>
</reference>
<organism evidence="2 3">
    <name type="scientific">Mucilaginibacter paludis DSM 18603</name>
    <dbReference type="NCBI Taxonomy" id="714943"/>
    <lineage>
        <taxon>Bacteria</taxon>
        <taxon>Pseudomonadati</taxon>
        <taxon>Bacteroidota</taxon>
        <taxon>Sphingobacteriia</taxon>
        <taxon>Sphingobacteriales</taxon>
        <taxon>Sphingobacteriaceae</taxon>
        <taxon>Mucilaginibacter</taxon>
    </lineage>
</organism>
<dbReference type="STRING" id="714943.Mucpa_4121"/>
<dbReference type="Pfam" id="PF00293">
    <property type="entry name" value="NUDIX"/>
    <property type="match status" value="1"/>
</dbReference>
<keyword evidence="2" id="KW-0378">Hydrolase</keyword>
<dbReference type="Gene3D" id="3.90.79.10">
    <property type="entry name" value="Nucleoside Triphosphate Pyrophosphohydrolase"/>
    <property type="match status" value="1"/>
</dbReference>
<dbReference type="SUPFAM" id="SSF46785">
    <property type="entry name" value="Winged helix' DNA-binding domain"/>
    <property type="match status" value="1"/>
</dbReference>